<evidence type="ECO:0000313" key="1">
    <source>
        <dbReference type="EMBL" id="CAF4268797.1"/>
    </source>
</evidence>
<dbReference type="AlphaFoldDB" id="A0A820FZG1"/>
<dbReference type="PANTHER" id="PTHR33845:SF1">
    <property type="entry name" value="C2H2-TYPE DOMAIN-CONTAINING PROTEIN"/>
    <property type="match status" value="1"/>
</dbReference>
<comment type="caution">
    <text evidence="1">The sequence shown here is derived from an EMBL/GenBank/DDBJ whole genome shotgun (WGS) entry which is preliminary data.</text>
</comment>
<accession>A0A820FZG1</accession>
<dbReference type="EMBL" id="CAJOBF010009106">
    <property type="protein sequence ID" value="CAF4268797.1"/>
    <property type="molecule type" value="Genomic_DNA"/>
</dbReference>
<feature type="non-terminal residue" evidence="1">
    <location>
        <position position="1"/>
    </location>
</feature>
<dbReference type="Proteomes" id="UP000663842">
    <property type="component" value="Unassembled WGS sequence"/>
</dbReference>
<evidence type="ECO:0008006" key="3">
    <source>
        <dbReference type="Google" id="ProtNLM"/>
    </source>
</evidence>
<organism evidence="1 2">
    <name type="scientific">Rotaria magnacalcarata</name>
    <dbReference type="NCBI Taxonomy" id="392030"/>
    <lineage>
        <taxon>Eukaryota</taxon>
        <taxon>Metazoa</taxon>
        <taxon>Spiralia</taxon>
        <taxon>Gnathifera</taxon>
        <taxon>Rotifera</taxon>
        <taxon>Eurotatoria</taxon>
        <taxon>Bdelloidea</taxon>
        <taxon>Philodinida</taxon>
        <taxon>Philodinidae</taxon>
        <taxon>Rotaria</taxon>
    </lineage>
</organism>
<dbReference type="PANTHER" id="PTHR33845">
    <property type="entry name" value="C2H2-TYPE DOMAIN-CONTAINING PROTEIN"/>
    <property type="match status" value="1"/>
</dbReference>
<protein>
    <recommendedName>
        <fullName evidence="3">C2H2-type domain-containing protein</fullName>
    </recommendedName>
</protein>
<gene>
    <name evidence="1" type="ORF">UXM345_LOCUS31689</name>
</gene>
<proteinExistence type="predicted"/>
<evidence type="ECO:0000313" key="2">
    <source>
        <dbReference type="Proteomes" id="UP000663842"/>
    </source>
</evidence>
<sequence>KLIIQSATSLIASDDAEILMRDAFGDTNKEYSNLFLDGNFRQIMTGISEAYDNAESWQSRRKILSIVAPKVPLQLFQLSIPDLTSYRFSVARLHAAIYGIGSRVKIAAKVVQRFDDQQIAHFFDFIVSPHVCTDLPFDEKVLKLSSGMELFVPSTIRNMRATRNIDQYLFYCKEICSDFEPLGASCLFTIPETCKASTRKSLQGVNYFAAEAGEGFDGISKMIEGRNSLSSNSEQLIENLKRARFYLKSDYEVHVRRSSNVADHCCIDVLREPNRRNFSEDCDHDHDESCSECLNLTITLNEIKRFIEETEPNTELLDRALKKFRSYRKSIERSISWHITVVMKSDADPINETRTFDDDIDLSDINESAHDQDMTDLSELSENGDTSIDGRGTNIFKYKIFVHVFDQCLQDSETIVTILNDVLCRVKEVDPGISKAYVRSDNAGCYHSANTLVSAKQISEKTGIAIKRIDFCDRYAAIIKSNIRRYLNENHNVTNASEFIEACHSHKGVKGVLALDCQIENNDRKKEIKCKIKQISNYFNFEYKTDGILLNGNKKILSLTSKSQEGFAHGWIMTKEKPDDEITDVDDSDKKEDVSSNKLSNQRNLYECNVEEGCTSQFMKFGNLINHRILGKHNLEVEKFSLKDTAIKMYHSKLEEVENRRMISLDMSLVNIVNDEINLLSKGWALATRKSNIQFSSKQREYLKEKFNEGVTGEKHWKPKEVALGQNVTDFYEEDDDDDGEEGIEPELQELEDDSQEMQDDVNEIKIVKDICTRAKQALQSS</sequence>
<name>A0A820FZG1_9BILA</name>
<reference evidence="1" key="1">
    <citation type="submission" date="2021-02" db="EMBL/GenBank/DDBJ databases">
        <authorList>
            <person name="Nowell W R."/>
        </authorList>
    </citation>
    <scope>NUCLEOTIDE SEQUENCE</scope>
</reference>